<reference evidence="1 2" key="1">
    <citation type="submission" date="2020-08" db="EMBL/GenBank/DDBJ databases">
        <title>Genome sequence of Rhizobiales bacterium strain IZ6.</title>
        <authorList>
            <person name="Nakai R."/>
            <person name="Naganuma T."/>
        </authorList>
    </citation>
    <scope>NUCLEOTIDE SEQUENCE [LARGE SCALE GENOMIC DNA]</scope>
    <source>
        <strain evidence="1 2">IZ6</strain>
    </source>
</reference>
<proteinExistence type="predicted"/>
<dbReference type="Proteomes" id="UP000515317">
    <property type="component" value="Chromosome"/>
</dbReference>
<organism evidence="1 2">
    <name type="scientific">Terrihabitans soli</name>
    <dbReference type="NCBI Taxonomy" id="708113"/>
    <lineage>
        <taxon>Bacteria</taxon>
        <taxon>Pseudomonadati</taxon>
        <taxon>Pseudomonadota</taxon>
        <taxon>Alphaproteobacteria</taxon>
        <taxon>Hyphomicrobiales</taxon>
        <taxon>Terrihabitans</taxon>
    </lineage>
</organism>
<sequence length="127" mass="14946">MEEFDFPYHRVSDKYPESSVRVQFGGGYQFASEPRAPDQLTFTLRFPAMWYFTDGSGDLDKEVNLQRNMAALEAFYERHRLWKRFEYDHPRRGVVVVRFADPLETPDPLPNENGLVQAFEVKLIQQP</sequence>
<evidence type="ECO:0000313" key="2">
    <source>
        <dbReference type="Proteomes" id="UP000515317"/>
    </source>
</evidence>
<gene>
    <name evidence="1" type="ORF">IZ6_25110</name>
</gene>
<evidence type="ECO:0000313" key="1">
    <source>
        <dbReference type="EMBL" id="BCJ91776.1"/>
    </source>
</evidence>
<dbReference type="KEGG" id="tso:IZ6_25110"/>
<dbReference type="AlphaFoldDB" id="A0A6S6QQF8"/>
<evidence type="ECO:0008006" key="3">
    <source>
        <dbReference type="Google" id="ProtNLM"/>
    </source>
</evidence>
<protein>
    <recommendedName>
        <fullName evidence="3">Phage tail protein</fullName>
    </recommendedName>
</protein>
<accession>A0A6S6QQF8</accession>
<dbReference type="EMBL" id="AP023361">
    <property type="protein sequence ID" value="BCJ91776.1"/>
    <property type="molecule type" value="Genomic_DNA"/>
</dbReference>
<dbReference type="RefSeq" id="WP_222875397.1">
    <property type="nucleotide sequence ID" value="NZ_AP023361.1"/>
</dbReference>
<keyword evidence="2" id="KW-1185">Reference proteome</keyword>
<name>A0A6S6QQF8_9HYPH</name>